<protein>
    <recommendedName>
        <fullName evidence="14">Glycosyltransferase RgtA/B/C/D-like domain-containing protein</fullName>
    </recommendedName>
</protein>
<dbReference type="EMBL" id="RCIW01000015">
    <property type="protein sequence ID" value="RLP08206.1"/>
    <property type="molecule type" value="Genomic_DNA"/>
</dbReference>
<feature type="transmembrane region" description="Helical" evidence="11">
    <location>
        <begin position="427"/>
        <end position="446"/>
    </location>
</feature>
<evidence type="ECO:0008006" key="14">
    <source>
        <dbReference type="Google" id="ProtNLM"/>
    </source>
</evidence>
<feature type="region of interest" description="Disordered" evidence="10">
    <location>
        <begin position="1"/>
        <end position="45"/>
    </location>
</feature>
<feature type="transmembrane region" description="Helical" evidence="11">
    <location>
        <begin position="167"/>
        <end position="190"/>
    </location>
</feature>
<dbReference type="GO" id="GO:0016020">
    <property type="term" value="C:membrane"/>
    <property type="evidence" value="ECO:0007669"/>
    <property type="project" value="GOC"/>
</dbReference>
<feature type="transmembrane region" description="Helical" evidence="11">
    <location>
        <begin position="356"/>
        <end position="373"/>
    </location>
</feature>
<dbReference type="Pfam" id="PF04188">
    <property type="entry name" value="Mannosyl_trans2"/>
    <property type="match status" value="1"/>
</dbReference>
<evidence type="ECO:0000256" key="7">
    <source>
        <dbReference type="ARBA" id="ARBA00022824"/>
    </source>
</evidence>
<keyword evidence="6 11" id="KW-0812">Transmembrane</keyword>
<dbReference type="AlphaFoldDB" id="A0A8B3FKI4"/>
<keyword evidence="9 11" id="KW-0472">Membrane</keyword>
<accession>A0A8B3FKI4</accession>
<comment type="subcellular location">
    <subcellularLocation>
        <location evidence="1">Endoplasmic reticulum membrane</location>
        <topology evidence="1">Multi-pass membrane protein</topology>
    </subcellularLocation>
</comment>
<evidence type="ECO:0000256" key="9">
    <source>
        <dbReference type="ARBA" id="ARBA00023136"/>
    </source>
</evidence>
<dbReference type="GO" id="GO:0000009">
    <property type="term" value="F:alpha-1,6-mannosyltransferase activity"/>
    <property type="evidence" value="ECO:0007669"/>
    <property type="project" value="InterPro"/>
</dbReference>
<keyword evidence="7" id="KW-0256">Endoplasmic reticulum</keyword>
<dbReference type="PANTHER" id="PTHR12468:SF2">
    <property type="entry name" value="GPI MANNOSYLTRANSFERASE 2"/>
    <property type="match status" value="1"/>
</dbReference>
<dbReference type="InterPro" id="IPR007315">
    <property type="entry name" value="PIG-V/Gpi18"/>
</dbReference>
<feature type="transmembrane region" description="Helical" evidence="11">
    <location>
        <begin position="239"/>
        <end position="266"/>
    </location>
</feature>
<evidence type="ECO:0000256" key="10">
    <source>
        <dbReference type="SAM" id="MobiDB-lite"/>
    </source>
</evidence>
<evidence type="ECO:0000256" key="11">
    <source>
        <dbReference type="SAM" id="Phobius"/>
    </source>
</evidence>
<evidence type="ECO:0000256" key="1">
    <source>
        <dbReference type="ARBA" id="ARBA00004477"/>
    </source>
</evidence>
<dbReference type="Proteomes" id="UP000279336">
    <property type="component" value="Unassembled WGS sequence"/>
</dbReference>
<reference evidence="12 13" key="1">
    <citation type="submission" date="2018-10" db="EMBL/GenBank/DDBJ databases">
        <title>Propionibacterium australiense Genome Sequencing and Assembly.</title>
        <authorList>
            <person name="Bernier A.-M."/>
            <person name="Bernard K."/>
        </authorList>
    </citation>
    <scope>NUCLEOTIDE SEQUENCE [LARGE SCALE GENOMIC DNA]</scope>
    <source>
        <strain evidence="12 13">NML98A078</strain>
    </source>
</reference>
<sequence>MVGCLSGTRSRRRSTRRWRRAEQGRSRPGLILVGPEPGRSDRRTGRAMTTALTPNADESEHATGALRWRDDLRVAAIWWALSRVFFAGLALVLDAAGRVVHPTAGVWPVNVFVRFDAGHLLRVTAYGYFTPDNGVNAYDEAFFPGYPFASRTIARLIGLGRLDMDTAVAGAMAVTWLAALGAGVLVVRIAREHLRISPHAAAAAYLLGPYAVFLMAPYTEALFGLCTLAAWYLGEHRRWWAAIAAATLACSARVNGLFVVVMLAVMMITQSGRSAGRQPLWRPARDWWRLLALGIPVCAPLAYFVYLWARTGDVLYWMTAQEKGWGRGSAWLGRVLVDSARHITDAQTPAASWQQGLEFVFLIVFCAACWWCLRRGRAEWAALVWLTLYSLSRGPVLLSLPRNCLDCFPVVLAMGAALSAASSWRRWLLAAAGVAVAVINTTTILADQWTG</sequence>
<dbReference type="PANTHER" id="PTHR12468">
    <property type="entry name" value="GPI MANNOSYLTRANSFERASE 2"/>
    <property type="match status" value="1"/>
</dbReference>
<dbReference type="UniPathway" id="UPA00196"/>
<evidence type="ECO:0000256" key="2">
    <source>
        <dbReference type="ARBA" id="ARBA00004687"/>
    </source>
</evidence>
<feature type="transmembrane region" description="Helical" evidence="11">
    <location>
        <begin position="74"/>
        <end position="93"/>
    </location>
</feature>
<evidence type="ECO:0000256" key="5">
    <source>
        <dbReference type="ARBA" id="ARBA00022679"/>
    </source>
</evidence>
<dbReference type="GO" id="GO:0031501">
    <property type="term" value="C:mannosyltransferase complex"/>
    <property type="evidence" value="ECO:0007669"/>
    <property type="project" value="TreeGrafter"/>
</dbReference>
<evidence type="ECO:0000313" key="13">
    <source>
        <dbReference type="Proteomes" id="UP000279336"/>
    </source>
</evidence>
<keyword evidence="5" id="KW-0808">Transferase</keyword>
<dbReference type="OrthoDB" id="151635at2"/>
<evidence type="ECO:0000256" key="3">
    <source>
        <dbReference type="ARBA" id="ARBA00022502"/>
    </source>
</evidence>
<evidence type="ECO:0000256" key="8">
    <source>
        <dbReference type="ARBA" id="ARBA00022989"/>
    </source>
</evidence>
<dbReference type="GO" id="GO:0006506">
    <property type="term" value="P:GPI anchor biosynthetic process"/>
    <property type="evidence" value="ECO:0007669"/>
    <property type="project" value="UniProtKB-UniPathway"/>
</dbReference>
<proteinExistence type="predicted"/>
<keyword evidence="4" id="KW-0328">Glycosyltransferase</keyword>
<organism evidence="12 13">
    <name type="scientific">Propionibacterium australiense</name>
    <dbReference type="NCBI Taxonomy" id="119981"/>
    <lineage>
        <taxon>Bacteria</taxon>
        <taxon>Bacillati</taxon>
        <taxon>Actinomycetota</taxon>
        <taxon>Actinomycetes</taxon>
        <taxon>Propionibacteriales</taxon>
        <taxon>Propionibacteriaceae</taxon>
        <taxon>Propionibacterium</taxon>
    </lineage>
</organism>
<feature type="compositionally biased region" description="Basic residues" evidence="10">
    <location>
        <begin position="9"/>
        <end position="19"/>
    </location>
</feature>
<name>A0A8B3FKI4_9ACTN</name>
<evidence type="ECO:0000313" key="12">
    <source>
        <dbReference type="EMBL" id="RLP08206.1"/>
    </source>
</evidence>
<evidence type="ECO:0000256" key="6">
    <source>
        <dbReference type="ARBA" id="ARBA00022692"/>
    </source>
</evidence>
<gene>
    <name evidence="12" type="ORF">D7U36_10115</name>
</gene>
<feature type="transmembrane region" description="Helical" evidence="11">
    <location>
        <begin position="202"/>
        <end position="233"/>
    </location>
</feature>
<evidence type="ECO:0000256" key="4">
    <source>
        <dbReference type="ARBA" id="ARBA00022676"/>
    </source>
</evidence>
<dbReference type="GO" id="GO:0004376">
    <property type="term" value="F:GPI mannosyltransferase activity"/>
    <property type="evidence" value="ECO:0007669"/>
    <property type="project" value="InterPro"/>
</dbReference>
<keyword evidence="8 11" id="KW-1133">Transmembrane helix</keyword>
<comment type="pathway">
    <text evidence="2">Glycolipid biosynthesis; glycosylphosphatidylinositol-anchor biosynthesis.</text>
</comment>
<comment type="caution">
    <text evidence="12">The sequence shown here is derived from an EMBL/GenBank/DDBJ whole genome shotgun (WGS) entry which is preliminary data.</text>
</comment>
<feature type="transmembrane region" description="Helical" evidence="11">
    <location>
        <begin position="287"/>
        <end position="309"/>
    </location>
</feature>
<keyword evidence="3" id="KW-0337">GPI-anchor biosynthesis</keyword>